<feature type="region of interest" description="Disordered" evidence="1">
    <location>
        <begin position="55"/>
        <end position="95"/>
    </location>
</feature>
<protein>
    <submittedName>
        <fullName evidence="2">Uncharacterized protein</fullName>
    </submittedName>
</protein>
<dbReference type="Proteomes" id="UP001434883">
    <property type="component" value="Unassembled WGS sequence"/>
</dbReference>
<evidence type="ECO:0000313" key="3">
    <source>
        <dbReference type="Proteomes" id="UP001434883"/>
    </source>
</evidence>
<gene>
    <name evidence="2" type="ORF">XENOCAPTIV_025263</name>
</gene>
<keyword evidence="3" id="KW-1185">Reference proteome</keyword>
<proteinExistence type="predicted"/>
<dbReference type="EMBL" id="JAHRIN010075681">
    <property type="protein sequence ID" value="MEQ2217156.1"/>
    <property type="molecule type" value="Genomic_DNA"/>
</dbReference>
<evidence type="ECO:0000313" key="2">
    <source>
        <dbReference type="EMBL" id="MEQ2217156.1"/>
    </source>
</evidence>
<comment type="caution">
    <text evidence="2">The sequence shown here is derived from an EMBL/GenBank/DDBJ whole genome shotgun (WGS) entry which is preliminary data.</text>
</comment>
<feature type="compositionally biased region" description="Polar residues" evidence="1">
    <location>
        <begin position="55"/>
        <end position="65"/>
    </location>
</feature>
<organism evidence="2 3">
    <name type="scientific">Xenoophorus captivus</name>
    <dbReference type="NCBI Taxonomy" id="1517983"/>
    <lineage>
        <taxon>Eukaryota</taxon>
        <taxon>Metazoa</taxon>
        <taxon>Chordata</taxon>
        <taxon>Craniata</taxon>
        <taxon>Vertebrata</taxon>
        <taxon>Euteleostomi</taxon>
        <taxon>Actinopterygii</taxon>
        <taxon>Neopterygii</taxon>
        <taxon>Teleostei</taxon>
        <taxon>Neoteleostei</taxon>
        <taxon>Acanthomorphata</taxon>
        <taxon>Ovalentaria</taxon>
        <taxon>Atherinomorphae</taxon>
        <taxon>Cyprinodontiformes</taxon>
        <taxon>Goodeidae</taxon>
        <taxon>Xenoophorus</taxon>
    </lineage>
</organism>
<reference evidence="2 3" key="1">
    <citation type="submission" date="2021-06" db="EMBL/GenBank/DDBJ databases">
        <authorList>
            <person name="Palmer J.M."/>
        </authorList>
    </citation>
    <scope>NUCLEOTIDE SEQUENCE [LARGE SCALE GENOMIC DNA]</scope>
    <source>
        <strain evidence="2 3">XC_2019</strain>
        <tissue evidence="2">Muscle</tissue>
    </source>
</reference>
<accession>A0ABV0S9R4</accession>
<sequence length="95" mass="10256">MSGRPGREGAVPEHSSDRFLFSGSVTFLGYYSTACFDASELLVLIDPELQCASGQNVTGTASTTGHGHLAQGGTSLDQSDHSWRKPGYRPCRSYW</sequence>
<name>A0ABV0S9R4_9TELE</name>
<evidence type="ECO:0000256" key="1">
    <source>
        <dbReference type="SAM" id="MobiDB-lite"/>
    </source>
</evidence>